<sequence>MTDHRLTAEQVDLYRDVAREIDRTASAAELPVEGRIGAALSGVTALADREAGPGAGVILMLDFLRQAIADRPETAFGIGDALEGLLAAIGGAILQVEESKNQTRH</sequence>
<proteinExistence type="predicted"/>
<dbReference type="Proteomes" id="UP000324927">
    <property type="component" value="Unassembled WGS sequence"/>
</dbReference>
<dbReference type="AlphaFoldDB" id="A0A5A9GTQ4"/>
<reference evidence="1 2" key="1">
    <citation type="submission" date="2019-08" db="EMBL/GenBank/DDBJ databases">
        <authorList>
            <person name="Grouzdev D."/>
            <person name="Tikhonova E."/>
            <person name="Kravchenko I."/>
        </authorList>
    </citation>
    <scope>NUCLEOTIDE SEQUENCE [LARGE SCALE GENOMIC DNA]</scope>
    <source>
        <strain evidence="1 2">59b</strain>
    </source>
</reference>
<protein>
    <submittedName>
        <fullName evidence="1">Uncharacterized protein</fullName>
    </submittedName>
</protein>
<evidence type="ECO:0000313" key="1">
    <source>
        <dbReference type="EMBL" id="KAA0597215.1"/>
    </source>
</evidence>
<evidence type="ECO:0000313" key="2">
    <source>
        <dbReference type="Proteomes" id="UP000324927"/>
    </source>
</evidence>
<organism evidence="1 2">
    <name type="scientific">Azospirillum lipoferum</name>
    <dbReference type="NCBI Taxonomy" id="193"/>
    <lineage>
        <taxon>Bacteria</taxon>
        <taxon>Pseudomonadati</taxon>
        <taxon>Pseudomonadota</taxon>
        <taxon>Alphaproteobacteria</taxon>
        <taxon>Rhodospirillales</taxon>
        <taxon>Azospirillaceae</taxon>
        <taxon>Azospirillum</taxon>
    </lineage>
</organism>
<comment type="caution">
    <text evidence="1">The sequence shown here is derived from an EMBL/GenBank/DDBJ whole genome shotgun (WGS) entry which is preliminary data.</text>
</comment>
<gene>
    <name evidence="1" type="ORF">FZ942_08985</name>
</gene>
<accession>A0A5A9GTQ4</accession>
<keyword evidence="2" id="KW-1185">Reference proteome</keyword>
<dbReference type="RefSeq" id="WP_149230743.1">
    <property type="nucleotide sequence ID" value="NZ_JALJXJ010000001.1"/>
</dbReference>
<name>A0A5A9GTQ4_AZOLI</name>
<dbReference type="EMBL" id="VTTN01000002">
    <property type="protein sequence ID" value="KAA0597215.1"/>
    <property type="molecule type" value="Genomic_DNA"/>
</dbReference>